<dbReference type="InterPro" id="IPR018062">
    <property type="entry name" value="HTH_AraC-typ_CS"/>
</dbReference>
<dbReference type="Pfam" id="PF12625">
    <property type="entry name" value="Arabinose_bd"/>
    <property type="match status" value="1"/>
</dbReference>
<dbReference type="GO" id="GO:0005829">
    <property type="term" value="C:cytosol"/>
    <property type="evidence" value="ECO:0007669"/>
    <property type="project" value="TreeGrafter"/>
</dbReference>
<name>A0AAU7KJ95_9GAMM</name>
<keyword evidence="1" id="KW-0805">Transcription regulation</keyword>
<dbReference type="Pfam" id="PF12833">
    <property type="entry name" value="HTH_18"/>
    <property type="match status" value="1"/>
</dbReference>
<keyword evidence="2" id="KW-0238">DNA-binding</keyword>
<dbReference type="GO" id="GO:0000976">
    <property type="term" value="F:transcription cis-regulatory region binding"/>
    <property type="evidence" value="ECO:0007669"/>
    <property type="project" value="TreeGrafter"/>
</dbReference>
<dbReference type="GO" id="GO:0003700">
    <property type="term" value="F:DNA-binding transcription factor activity"/>
    <property type="evidence" value="ECO:0007669"/>
    <property type="project" value="InterPro"/>
</dbReference>
<gene>
    <name evidence="5" type="ORF">NFG58_03450</name>
</gene>
<organism evidence="5">
    <name type="scientific">Halomonas sp. RT37</name>
    <dbReference type="NCBI Taxonomy" id="2950872"/>
    <lineage>
        <taxon>Bacteria</taxon>
        <taxon>Pseudomonadati</taxon>
        <taxon>Pseudomonadota</taxon>
        <taxon>Gammaproteobacteria</taxon>
        <taxon>Oceanospirillales</taxon>
        <taxon>Halomonadaceae</taxon>
        <taxon>Halomonas</taxon>
    </lineage>
</organism>
<feature type="domain" description="HTH araC/xylS-type" evidence="4">
    <location>
        <begin position="229"/>
        <end position="328"/>
    </location>
</feature>
<protein>
    <submittedName>
        <fullName evidence="5">AraC family transcriptional regulator</fullName>
    </submittedName>
</protein>
<dbReference type="PANTHER" id="PTHR47894:SF4">
    <property type="entry name" value="HTH-TYPE TRANSCRIPTIONAL REGULATOR GADX"/>
    <property type="match status" value="1"/>
</dbReference>
<dbReference type="InterPro" id="IPR032687">
    <property type="entry name" value="AraC-type_N"/>
</dbReference>
<reference evidence="5" key="1">
    <citation type="submission" date="2022-06" db="EMBL/GenBank/DDBJ databases">
        <title>A novel DMS-producing enzyme.</title>
        <authorList>
            <person name="Zhang Y."/>
        </authorList>
    </citation>
    <scope>NUCLEOTIDE SEQUENCE</scope>
    <source>
        <strain evidence="5">RT37</strain>
    </source>
</reference>
<dbReference type="InterPro" id="IPR018060">
    <property type="entry name" value="HTH_AraC"/>
</dbReference>
<dbReference type="Gene3D" id="1.10.10.60">
    <property type="entry name" value="Homeodomain-like"/>
    <property type="match status" value="1"/>
</dbReference>
<dbReference type="EMBL" id="CP098827">
    <property type="protein sequence ID" value="XBO71786.1"/>
    <property type="molecule type" value="Genomic_DNA"/>
</dbReference>
<keyword evidence="3" id="KW-0804">Transcription</keyword>
<proteinExistence type="predicted"/>
<dbReference type="AlphaFoldDB" id="A0AAU7KJ95"/>
<evidence type="ECO:0000256" key="2">
    <source>
        <dbReference type="ARBA" id="ARBA00023125"/>
    </source>
</evidence>
<dbReference type="PROSITE" id="PS01124">
    <property type="entry name" value="HTH_ARAC_FAMILY_2"/>
    <property type="match status" value="1"/>
</dbReference>
<evidence type="ECO:0000256" key="3">
    <source>
        <dbReference type="ARBA" id="ARBA00023163"/>
    </source>
</evidence>
<dbReference type="RefSeq" id="WP_045992169.1">
    <property type="nucleotide sequence ID" value="NZ_CP098827.1"/>
</dbReference>
<dbReference type="PROSITE" id="PS00041">
    <property type="entry name" value="HTH_ARAC_FAMILY_1"/>
    <property type="match status" value="1"/>
</dbReference>
<sequence>MQPMVRAAALTGYRTLLDEQGVDADQALARLSLPPDYLDRPDRLIPVATKIDLLELGAQMSGCRHFGLLLGRYQNISMLGMVGLLIQQCATLREAMVTVAEEIGRHVQGLDVRLEERDDQAYYHFTYRVPGRSAPSRQHNDNTLMGAYNILTFLYGEPIKLRAVYLCGEEPRDLEPYTQQLHSALRFNHPENTLVFDRSCLDHAIAGGSPALRHLINSLMHRHRWDDIESKVEWIITNLLPLDQVSLEAVAQALDVPPRTLQDRLLKRGLSFQQLLDRVRMRSARVYMLDTQLSLTEIADLLGYSQLSALTRSFKRIMGESPAQWRRKHKTETLDIARSVK</sequence>
<accession>A0AAU7KJ95</accession>
<dbReference type="PANTHER" id="PTHR47894">
    <property type="entry name" value="HTH-TYPE TRANSCRIPTIONAL REGULATOR GADX"/>
    <property type="match status" value="1"/>
</dbReference>
<evidence type="ECO:0000259" key="4">
    <source>
        <dbReference type="PROSITE" id="PS01124"/>
    </source>
</evidence>
<evidence type="ECO:0000313" key="5">
    <source>
        <dbReference type="EMBL" id="XBO71786.1"/>
    </source>
</evidence>
<dbReference type="InterPro" id="IPR009057">
    <property type="entry name" value="Homeodomain-like_sf"/>
</dbReference>
<evidence type="ECO:0000256" key="1">
    <source>
        <dbReference type="ARBA" id="ARBA00023015"/>
    </source>
</evidence>
<dbReference type="SMART" id="SM00342">
    <property type="entry name" value="HTH_ARAC"/>
    <property type="match status" value="1"/>
</dbReference>
<dbReference type="SUPFAM" id="SSF46689">
    <property type="entry name" value="Homeodomain-like"/>
    <property type="match status" value="1"/>
</dbReference>